<dbReference type="PANTHER" id="PTHR48094">
    <property type="entry name" value="PROTEIN/NUCLEIC ACID DEGLYCASE DJ-1-RELATED"/>
    <property type="match status" value="1"/>
</dbReference>
<evidence type="ECO:0000313" key="2">
    <source>
        <dbReference type="EMBL" id="AYW47847.1"/>
    </source>
</evidence>
<feature type="domain" description="DJ-1/PfpI" evidence="1">
    <location>
        <begin position="2"/>
        <end position="163"/>
    </location>
</feature>
<keyword evidence="4" id="KW-1185">Reference proteome</keyword>
<dbReference type="GO" id="GO:0005737">
    <property type="term" value="C:cytoplasm"/>
    <property type="evidence" value="ECO:0007669"/>
    <property type="project" value="TreeGrafter"/>
</dbReference>
<dbReference type="KEGG" id="too:C7K38_05450"/>
<keyword evidence="3" id="KW-0645">Protease</keyword>
<dbReference type="GO" id="GO:0008233">
    <property type="term" value="F:peptidase activity"/>
    <property type="evidence" value="ECO:0007669"/>
    <property type="project" value="UniProtKB-KW"/>
</dbReference>
<keyword evidence="3" id="KW-0378">Hydrolase</keyword>
<dbReference type="CDD" id="cd03140">
    <property type="entry name" value="GATase1_PfpI_3"/>
    <property type="match status" value="1"/>
</dbReference>
<reference evidence="2" key="3">
    <citation type="submission" date="2018-03" db="EMBL/GenBank/DDBJ databases">
        <authorList>
            <person name="Jeon C.O."/>
        </authorList>
    </citation>
    <scope>NUCLEOTIDE SEQUENCE</scope>
    <source>
        <strain evidence="2">JCM 31126</strain>
    </source>
</reference>
<dbReference type="SUPFAM" id="SSF52317">
    <property type="entry name" value="Class I glutamine amidotransferase-like"/>
    <property type="match status" value="1"/>
</dbReference>
<dbReference type="AlphaFoldDB" id="A0AA37XLR8"/>
<reference evidence="2 4" key="1">
    <citation type="journal article" date="2012" name="Int. J. Syst. Evol. Microbiol.">
        <title>Characterization of Tetragenococcus strains from sugar thick juice reveals a novel species, Tetragenococcus osmophilus sp. nov., and divides Tetragenococcus halophilus into two subspecies, T. halophilus subsp. halophilus subsp. nov. and T. halophilus subsp. flandriensis subsp. nov.</title>
        <authorList>
            <person name="Juste A."/>
            <person name="Van Trappen S."/>
            <person name="Verreth C."/>
            <person name="Cleenwerck I."/>
            <person name="De Vos P."/>
            <person name="Lievens B."/>
            <person name="Willems K.A."/>
        </authorList>
    </citation>
    <scope>NUCLEOTIDE SEQUENCE [LARGE SCALE GENOMIC DNA]</scope>
    <source>
        <strain evidence="2 4">JCM 31126</strain>
    </source>
</reference>
<dbReference type="PANTHER" id="PTHR48094:SF19">
    <property type="entry name" value="DJ-1_PFPI DOMAIN-CONTAINING PROTEIN"/>
    <property type="match status" value="1"/>
</dbReference>
<dbReference type="InterPro" id="IPR029062">
    <property type="entry name" value="Class_I_gatase-like"/>
</dbReference>
<reference evidence="3" key="4">
    <citation type="submission" date="2023-02" db="EMBL/GenBank/DDBJ databases">
        <authorList>
            <person name="Sun Q."/>
            <person name="Mori K."/>
        </authorList>
    </citation>
    <scope>NUCLEOTIDE SEQUENCE</scope>
    <source>
        <strain evidence="3">NBRC 114545</strain>
    </source>
</reference>
<dbReference type="GO" id="GO:0006508">
    <property type="term" value="P:proteolysis"/>
    <property type="evidence" value="ECO:0007669"/>
    <property type="project" value="UniProtKB-KW"/>
</dbReference>
<dbReference type="Proteomes" id="UP000268310">
    <property type="component" value="Chromosome"/>
</dbReference>
<accession>A0AA37XLR8</accession>
<evidence type="ECO:0000313" key="5">
    <source>
        <dbReference type="Proteomes" id="UP001157039"/>
    </source>
</evidence>
<organism evidence="3 5">
    <name type="scientific">Tetragenococcus osmophilus</name>
    <dbReference type="NCBI Taxonomy" id="526944"/>
    <lineage>
        <taxon>Bacteria</taxon>
        <taxon>Bacillati</taxon>
        <taxon>Bacillota</taxon>
        <taxon>Bacilli</taxon>
        <taxon>Lactobacillales</taxon>
        <taxon>Enterococcaceae</taxon>
        <taxon>Tetragenococcus</taxon>
    </lineage>
</organism>
<dbReference type="Pfam" id="PF01965">
    <property type="entry name" value="DJ-1_PfpI"/>
    <property type="match status" value="1"/>
</dbReference>
<proteinExistence type="predicted"/>
<dbReference type="EMBL" id="BSUW01000001">
    <property type="protein sequence ID" value="GMA72511.1"/>
    <property type="molecule type" value="Genomic_DNA"/>
</dbReference>
<keyword evidence="2" id="KW-0315">Glutamine amidotransferase</keyword>
<gene>
    <name evidence="3" type="primary">ydeA</name>
    <name evidence="2" type="ORF">C7K38_05450</name>
    <name evidence="3" type="ORF">GCM10025885_15600</name>
</gene>
<dbReference type="EMBL" id="CP027783">
    <property type="protein sequence ID" value="AYW47847.1"/>
    <property type="molecule type" value="Genomic_DNA"/>
</dbReference>
<reference evidence="3 5" key="2">
    <citation type="journal article" date="2014" name="Int. J. Syst. Evol. Microbiol.">
        <title>Complete genome sequence of Corynebacterium casei LMG S-19264T (=DSM 44701T), isolated from a smear-ripened cheese.</title>
        <authorList>
            <consortium name="US DOE Joint Genome Institute (JGI-PGF)"/>
            <person name="Walter F."/>
            <person name="Albersmeier A."/>
            <person name="Kalinowski J."/>
            <person name="Ruckert C."/>
        </authorList>
    </citation>
    <scope>NUCLEOTIDE SEQUENCE [LARGE SCALE GENOMIC DNA]</scope>
    <source>
        <strain evidence="3 5">NBRC 114545</strain>
    </source>
</reference>
<dbReference type="InterPro" id="IPR002818">
    <property type="entry name" value="DJ-1/PfpI"/>
</dbReference>
<dbReference type="InterPro" id="IPR050325">
    <property type="entry name" value="Prot/Nucl_acid_deglycase"/>
</dbReference>
<protein>
    <submittedName>
        <fullName evidence="2">Glutamine amidotransferase</fullName>
    </submittedName>
    <submittedName>
        <fullName evidence="3">Protease YdeA</fullName>
    </submittedName>
</protein>
<sequence>MKNALFLLLDQFADWEGAYLSSTLNQSEIWSVKTISVEEKVVSLGGFSVLVDYIIGAETENYDLLIMIGGNSWNNDRNDLLEFVKKAFGKGIPVGAICGAVDYLAKNGFLNSYKHTGNSVYLWDEYKCYTAANKFVEKQAVKDGKLVTANGTAPHEFTELVLELIEFDTPENIEKAMFMNKYGFYNYCEKYGNPFL</sequence>
<evidence type="ECO:0000259" key="1">
    <source>
        <dbReference type="Pfam" id="PF01965"/>
    </source>
</evidence>
<evidence type="ECO:0000313" key="4">
    <source>
        <dbReference type="Proteomes" id="UP000268310"/>
    </source>
</evidence>
<dbReference type="Proteomes" id="UP001157039">
    <property type="component" value="Unassembled WGS sequence"/>
</dbReference>
<dbReference type="RefSeq" id="WP_123935301.1">
    <property type="nucleotide sequence ID" value="NZ_BSUW01000001.1"/>
</dbReference>
<evidence type="ECO:0000313" key="3">
    <source>
        <dbReference type="EMBL" id="GMA72511.1"/>
    </source>
</evidence>
<name>A0AA37XLR8_9ENTE</name>
<dbReference type="Gene3D" id="3.40.50.880">
    <property type="match status" value="1"/>
</dbReference>